<dbReference type="SUPFAM" id="SSF55781">
    <property type="entry name" value="GAF domain-like"/>
    <property type="match status" value="1"/>
</dbReference>
<organism evidence="9 10">
    <name type="scientific">Natrinema gari JCM 14663</name>
    <dbReference type="NCBI Taxonomy" id="1230459"/>
    <lineage>
        <taxon>Archaea</taxon>
        <taxon>Methanobacteriati</taxon>
        <taxon>Methanobacteriota</taxon>
        <taxon>Stenosarchaea group</taxon>
        <taxon>Halobacteria</taxon>
        <taxon>Halobacteriales</taxon>
        <taxon>Natrialbaceae</taxon>
        <taxon>Natrinema</taxon>
    </lineage>
</organism>
<dbReference type="InterPro" id="IPR029016">
    <property type="entry name" value="GAF-like_dom_sf"/>
</dbReference>
<evidence type="ECO:0000313" key="9">
    <source>
        <dbReference type="EMBL" id="ELY79663.1"/>
    </source>
</evidence>
<dbReference type="InterPro" id="IPR005467">
    <property type="entry name" value="His_kinase_dom"/>
</dbReference>
<dbReference type="PATRIC" id="fig|1230459.4.peg.2329"/>
<evidence type="ECO:0000313" key="10">
    <source>
        <dbReference type="Proteomes" id="UP000011592"/>
    </source>
</evidence>
<keyword evidence="5" id="KW-0902">Two-component regulatory system</keyword>
<evidence type="ECO:0000256" key="5">
    <source>
        <dbReference type="ARBA" id="ARBA00023012"/>
    </source>
</evidence>
<name>L9Z3B3_9EURY</name>
<keyword evidence="6" id="KW-0175">Coiled coil</keyword>
<dbReference type="Gene3D" id="3.30.450.40">
    <property type="match status" value="1"/>
</dbReference>
<reference evidence="9 10" key="1">
    <citation type="journal article" date="2014" name="PLoS Genet.">
        <title>Phylogenetically driven sequencing of extremely halophilic archaea reveals strategies for static and dynamic osmo-response.</title>
        <authorList>
            <person name="Becker E.A."/>
            <person name="Seitzer P.M."/>
            <person name="Tritt A."/>
            <person name="Larsen D."/>
            <person name="Krusor M."/>
            <person name="Yao A.I."/>
            <person name="Wu D."/>
            <person name="Madern D."/>
            <person name="Eisen J.A."/>
            <person name="Darling A.E."/>
            <person name="Facciotti M.T."/>
        </authorList>
    </citation>
    <scope>NUCLEOTIDE SEQUENCE [LARGE SCALE GENOMIC DNA]</scope>
    <source>
        <strain evidence="9 10">JCM 14663</strain>
    </source>
</reference>
<protein>
    <recommendedName>
        <fullName evidence="2">histidine kinase</fullName>
        <ecNumber evidence="2">2.7.13.3</ecNumber>
    </recommendedName>
</protein>
<comment type="caution">
    <text evidence="9">The sequence shown here is derived from an EMBL/GenBank/DDBJ whole genome shotgun (WGS) entry which is preliminary data.</text>
</comment>
<proteinExistence type="predicted"/>
<dbReference type="EC" id="2.7.13.3" evidence="2"/>
<dbReference type="PANTHER" id="PTHR43711:SF1">
    <property type="entry name" value="HISTIDINE KINASE 1"/>
    <property type="match status" value="1"/>
</dbReference>
<evidence type="ECO:0000256" key="3">
    <source>
        <dbReference type="ARBA" id="ARBA00022679"/>
    </source>
</evidence>
<evidence type="ECO:0000256" key="1">
    <source>
        <dbReference type="ARBA" id="ARBA00000085"/>
    </source>
</evidence>
<dbReference type="InterPro" id="IPR003661">
    <property type="entry name" value="HisK_dim/P_dom"/>
</dbReference>
<feature type="region of interest" description="Disordered" evidence="7">
    <location>
        <begin position="584"/>
        <end position="606"/>
    </location>
</feature>
<sequence>MTTATATQRPRTVLYVADAETDASDGAGALEGVDAGPERSVHAVTAVDRVRNWAPDADCVVFAETPTTAAGASLLEVIEAAGSTPVILFTDPSFAPTAARSTDGIDGYVRRDTDDAVAHLADEIEWVCRETGDAGSADRAASAPGPAERFLESVPEVVACRDRDRLFERLVETAADALDCETCWLSTVHFGEFTPRVSASGVPDDELEPTSRDGVLGETLRTGEALRIDEIATDDRLTAPLDGVTSLCCVPVGDIGLLQVAAEEAAAFDDRDCDSLTAWCRVAAAVLERIDADASQRTAHKQLQQERDRLASERDELAAERDRLADERDRIRALFAAIPEPAVHYGIDGGRVLVRDSNDTFSEVFGTDLEEDGDEAPVAPGLEHRGATLLESLRAGERRQLVSRRETADGIREFLLTLVPVDAGASDGEASGAHAPDGLLVYNDVTEASRRERAVAAAEARLETIETLVEEEMRTPLNVARGYLELADETGAAEHFAEVDDAQKRLGELVDRLVSIVRRDDVLVETEPVAIHDVARQAWVTVETGDARLVTRTADDRVLEADKARLRELFEQLLGTVLDAADGNDCGTNGGDEPVVPDDATDETDTEPTVVTVGATDDGFYVARRDAETDAADADGGIETTPVPDQSIATDGTGFGLDTVERIADAHGWNVGVAADDGRIAVAFRGVDAADGQYGDH</sequence>
<dbReference type="PROSITE" id="PS50109">
    <property type="entry name" value="HIS_KIN"/>
    <property type="match status" value="1"/>
</dbReference>
<feature type="region of interest" description="Disordered" evidence="7">
    <location>
        <begin position="630"/>
        <end position="650"/>
    </location>
</feature>
<dbReference type="InterPro" id="IPR036890">
    <property type="entry name" value="HATPase_C_sf"/>
</dbReference>
<dbReference type="RefSeq" id="WP_008456113.1">
    <property type="nucleotide sequence ID" value="NZ_AOIJ01000051.1"/>
</dbReference>
<keyword evidence="4" id="KW-0418">Kinase</keyword>
<dbReference type="InterPro" id="IPR050736">
    <property type="entry name" value="Sensor_HK_Regulatory"/>
</dbReference>
<feature type="coiled-coil region" evidence="6">
    <location>
        <begin position="300"/>
        <end position="334"/>
    </location>
</feature>
<evidence type="ECO:0000256" key="2">
    <source>
        <dbReference type="ARBA" id="ARBA00012438"/>
    </source>
</evidence>
<dbReference type="Proteomes" id="UP000011592">
    <property type="component" value="Unassembled WGS sequence"/>
</dbReference>
<dbReference type="Pfam" id="PF13185">
    <property type="entry name" value="GAF_2"/>
    <property type="match status" value="1"/>
</dbReference>
<accession>L9Z3B3</accession>
<dbReference type="PANTHER" id="PTHR43711">
    <property type="entry name" value="TWO-COMPONENT HISTIDINE KINASE"/>
    <property type="match status" value="1"/>
</dbReference>
<dbReference type="InterPro" id="IPR003018">
    <property type="entry name" value="GAF"/>
</dbReference>
<feature type="domain" description="Histidine kinase" evidence="8">
    <location>
        <begin position="468"/>
        <end position="682"/>
    </location>
</feature>
<dbReference type="SMART" id="SM00065">
    <property type="entry name" value="GAF"/>
    <property type="match status" value="1"/>
</dbReference>
<keyword evidence="3" id="KW-0808">Transferase</keyword>
<evidence type="ECO:0000256" key="6">
    <source>
        <dbReference type="SAM" id="Coils"/>
    </source>
</evidence>
<feature type="compositionally biased region" description="Acidic residues" evidence="7">
    <location>
        <begin position="595"/>
        <end position="606"/>
    </location>
</feature>
<evidence type="ECO:0000256" key="7">
    <source>
        <dbReference type="SAM" id="MobiDB-lite"/>
    </source>
</evidence>
<dbReference type="Gene3D" id="3.30.565.10">
    <property type="entry name" value="Histidine kinase-like ATPase, C-terminal domain"/>
    <property type="match status" value="1"/>
</dbReference>
<evidence type="ECO:0000259" key="8">
    <source>
        <dbReference type="PROSITE" id="PS50109"/>
    </source>
</evidence>
<dbReference type="AlphaFoldDB" id="L9Z3B3"/>
<comment type="catalytic activity">
    <reaction evidence="1">
        <text>ATP + protein L-histidine = ADP + protein N-phospho-L-histidine.</text>
        <dbReference type="EC" id="2.7.13.3"/>
    </reaction>
</comment>
<dbReference type="CDD" id="cd00082">
    <property type="entry name" value="HisKA"/>
    <property type="match status" value="1"/>
</dbReference>
<dbReference type="Pfam" id="PF00512">
    <property type="entry name" value="HisKA"/>
    <property type="match status" value="1"/>
</dbReference>
<evidence type="ECO:0000256" key="4">
    <source>
        <dbReference type="ARBA" id="ARBA00022777"/>
    </source>
</evidence>
<gene>
    <name evidence="9" type="ORF">C486_11699</name>
</gene>
<dbReference type="GO" id="GO:0000155">
    <property type="term" value="F:phosphorelay sensor kinase activity"/>
    <property type="evidence" value="ECO:0007669"/>
    <property type="project" value="InterPro"/>
</dbReference>
<dbReference type="EMBL" id="AOIJ01000051">
    <property type="protein sequence ID" value="ELY79663.1"/>
    <property type="molecule type" value="Genomic_DNA"/>
</dbReference>
<keyword evidence="10" id="KW-1185">Reference proteome</keyword>